<organism evidence="2 3">
    <name type="scientific">Aspergillus versicolor CBS 583.65</name>
    <dbReference type="NCBI Taxonomy" id="1036611"/>
    <lineage>
        <taxon>Eukaryota</taxon>
        <taxon>Fungi</taxon>
        <taxon>Dikarya</taxon>
        <taxon>Ascomycota</taxon>
        <taxon>Pezizomycotina</taxon>
        <taxon>Eurotiomycetes</taxon>
        <taxon>Eurotiomycetidae</taxon>
        <taxon>Eurotiales</taxon>
        <taxon>Aspergillaceae</taxon>
        <taxon>Aspergillus</taxon>
        <taxon>Aspergillus subgen. Nidulantes</taxon>
    </lineage>
</organism>
<gene>
    <name evidence="2" type="ORF">ASPVEDRAFT_25505</name>
</gene>
<dbReference type="EMBL" id="KV878126">
    <property type="protein sequence ID" value="OJI98644.1"/>
    <property type="molecule type" value="Genomic_DNA"/>
</dbReference>
<dbReference type="GeneID" id="63725297"/>
<dbReference type="Proteomes" id="UP000184073">
    <property type="component" value="Unassembled WGS sequence"/>
</dbReference>
<accession>A0A1L9PB16</accession>
<dbReference type="AlphaFoldDB" id="A0A1L9PB16"/>
<feature type="compositionally biased region" description="Polar residues" evidence="1">
    <location>
        <begin position="65"/>
        <end position="92"/>
    </location>
</feature>
<dbReference type="PANTHER" id="PTHR38116:SF5">
    <property type="entry name" value="BZIP DOMAIN-CONTAINING PROTEIN"/>
    <property type="match status" value="1"/>
</dbReference>
<evidence type="ECO:0000256" key="1">
    <source>
        <dbReference type="SAM" id="MobiDB-lite"/>
    </source>
</evidence>
<reference evidence="3" key="1">
    <citation type="journal article" date="2017" name="Genome Biol.">
        <title>Comparative genomics reveals high biological diversity and specific adaptations in the industrially and medically important fungal genus Aspergillus.</title>
        <authorList>
            <person name="de Vries R.P."/>
            <person name="Riley R."/>
            <person name="Wiebenga A."/>
            <person name="Aguilar-Osorio G."/>
            <person name="Amillis S."/>
            <person name="Uchima C.A."/>
            <person name="Anderluh G."/>
            <person name="Asadollahi M."/>
            <person name="Askin M."/>
            <person name="Barry K."/>
            <person name="Battaglia E."/>
            <person name="Bayram O."/>
            <person name="Benocci T."/>
            <person name="Braus-Stromeyer S.A."/>
            <person name="Caldana C."/>
            <person name="Canovas D."/>
            <person name="Cerqueira G.C."/>
            <person name="Chen F."/>
            <person name="Chen W."/>
            <person name="Choi C."/>
            <person name="Clum A."/>
            <person name="Dos Santos R.A."/>
            <person name="Damasio A.R."/>
            <person name="Diallinas G."/>
            <person name="Emri T."/>
            <person name="Fekete E."/>
            <person name="Flipphi M."/>
            <person name="Freyberg S."/>
            <person name="Gallo A."/>
            <person name="Gournas C."/>
            <person name="Habgood R."/>
            <person name="Hainaut M."/>
            <person name="Harispe M.L."/>
            <person name="Henrissat B."/>
            <person name="Hilden K.S."/>
            <person name="Hope R."/>
            <person name="Hossain A."/>
            <person name="Karabika E."/>
            <person name="Karaffa L."/>
            <person name="Karanyi Z."/>
            <person name="Krasevec N."/>
            <person name="Kuo A."/>
            <person name="Kusch H."/>
            <person name="LaButti K."/>
            <person name="Lagendijk E.L."/>
            <person name="Lapidus A."/>
            <person name="Levasseur A."/>
            <person name="Lindquist E."/>
            <person name="Lipzen A."/>
            <person name="Logrieco A.F."/>
            <person name="MacCabe A."/>
            <person name="Maekelae M.R."/>
            <person name="Malavazi I."/>
            <person name="Melin P."/>
            <person name="Meyer V."/>
            <person name="Mielnichuk N."/>
            <person name="Miskei M."/>
            <person name="Molnar A.P."/>
            <person name="Mule G."/>
            <person name="Ngan C.Y."/>
            <person name="Orejas M."/>
            <person name="Orosz E."/>
            <person name="Ouedraogo J.P."/>
            <person name="Overkamp K.M."/>
            <person name="Park H.-S."/>
            <person name="Perrone G."/>
            <person name="Piumi F."/>
            <person name="Punt P.J."/>
            <person name="Ram A.F."/>
            <person name="Ramon A."/>
            <person name="Rauscher S."/>
            <person name="Record E."/>
            <person name="Riano-Pachon D.M."/>
            <person name="Robert V."/>
            <person name="Roehrig J."/>
            <person name="Ruller R."/>
            <person name="Salamov A."/>
            <person name="Salih N.S."/>
            <person name="Samson R.A."/>
            <person name="Sandor E."/>
            <person name="Sanguinetti M."/>
            <person name="Schuetze T."/>
            <person name="Sepcic K."/>
            <person name="Shelest E."/>
            <person name="Sherlock G."/>
            <person name="Sophianopoulou V."/>
            <person name="Squina F.M."/>
            <person name="Sun H."/>
            <person name="Susca A."/>
            <person name="Todd R.B."/>
            <person name="Tsang A."/>
            <person name="Unkles S.E."/>
            <person name="van de Wiele N."/>
            <person name="van Rossen-Uffink D."/>
            <person name="Oliveira J.V."/>
            <person name="Vesth T.C."/>
            <person name="Visser J."/>
            <person name="Yu J.-H."/>
            <person name="Zhou M."/>
            <person name="Andersen M.R."/>
            <person name="Archer D.B."/>
            <person name="Baker S.E."/>
            <person name="Benoit I."/>
            <person name="Brakhage A.A."/>
            <person name="Braus G.H."/>
            <person name="Fischer R."/>
            <person name="Frisvad J.C."/>
            <person name="Goldman G.H."/>
            <person name="Houbraken J."/>
            <person name="Oakley B."/>
            <person name="Pocsi I."/>
            <person name="Scazzocchio C."/>
            <person name="Seiboth B."/>
            <person name="vanKuyk P.A."/>
            <person name="Wortman J."/>
            <person name="Dyer P.S."/>
            <person name="Grigoriev I.V."/>
        </authorList>
    </citation>
    <scope>NUCLEOTIDE SEQUENCE [LARGE SCALE GENOMIC DNA]</scope>
    <source>
        <strain evidence="3">CBS 583.65</strain>
    </source>
</reference>
<feature type="region of interest" description="Disordered" evidence="1">
    <location>
        <begin position="1"/>
        <end position="47"/>
    </location>
</feature>
<feature type="region of interest" description="Disordered" evidence="1">
    <location>
        <begin position="65"/>
        <end position="116"/>
    </location>
</feature>
<dbReference type="VEuPathDB" id="FungiDB:ASPVEDRAFT_25505"/>
<keyword evidence="3" id="KW-1185">Reference proteome</keyword>
<name>A0A1L9PB16_ASPVE</name>
<dbReference type="CDD" id="cd14688">
    <property type="entry name" value="bZIP_YAP"/>
    <property type="match status" value="1"/>
</dbReference>
<sequence length="462" mass="51499">MPPRKQTESTGKGRRKPVRRDPEKRRQQNIQAQRRYHTHPRSMQAARQKLRERLDRLEALAAQNQGSGALSVAPSTSPSSGTGVLCSSTASPGHNIPPDIPVLPASNSSTLSTGRDCGQFYPQLEVTPSDLGLWDPSAYNPLANDPAMLSMWDSTTLSLQPNDTLWYPTPNDQQSNSTQSDEITWDPISHGLHSSLSSPAVSNVSRSKVLSNCSLPSTKIHNDPLGLSWTTTVHCRCSKPHFQVQSCRSHNSAIGRVKILTVEPSSPIADPYANNLRVDQLCTLTALYSIAMHIEISQDVLCNDDLRSPFFQSSATFEDALGKTNMVTAVKKRFKTLKPDMRPTHEQITIDHHPYIDIIPFPGLRNNLIKHQGEFNEDEFFLDLVTGLVCWGGAGARERDQNASAGKVSTGTPWDPRSWEGQQWFVQKYWNLLGGEEGDLVRQTEWWRNMRGDDPLDIVEDI</sequence>
<dbReference type="Pfam" id="PF11905">
    <property type="entry name" value="DUF3425"/>
    <property type="match status" value="1"/>
</dbReference>
<evidence type="ECO:0000313" key="3">
    <source>
        <dbReference type="Proteomes" id="UP000184073"/>
    </source>
</evidence>
<evidence type="ECO:0008006" key="4">
    <source>
        <dbReference type="Google" id="ProtNLM"/>
    </source>
</evidence>
<dbReference type="OrthoDB" id="5973539at2759"/>
<evidence type="ECO:0000313" key="2">
    <source>
        <dbReference type="EMBL" id="OJI98644.1"/>
    </source>
</evidence>
<dbReference type="RefSeq" id="XP_040664407.1">
    <property type="nucleotide sequence ID" value="XM_040809786.1"/>
</dbReference>
<dbReference type="PANTHER" id="PTHR38116">
    <property type="entry name" value="CHROMOSOME 7, WHOLE GENOME SHOTGUN SEQUENCE"/>
    <property type="match status" value="1"/>
</dbReference>
<dbReference type="InterPro" id="IPR021833">
    <property type="entry name" value="DUF3425"/>
</dbReference>
<protein>
    <recommendedName>
        <fullName evidence="4">BZIP domain-containing protein</fullName>
    </recommendedName>
</protein>
<proteinExistence type="predicted"/>